<name>A0A834RG55_SARSC</name>
<dbReference type="PROSITE" id="PS50878">
    <property type="entry name" value="RT_POL"/>
    <property type="match status" value="1"/>
</dbReference>
<dbReference type="GO" id="GO:0071897">
    <property type="term" value="P:DNA biosynthetic process"/>
    <property type="evidence" value="ECO:0007669"/>
    <property type="project" value="UniProtKB-ARBA"/>
</dbReference>
<reference evidence="2" key="2">
    <citation type="submission" date="2020-01" db="EMBL/GenBank/DDBJ databases">
        <authorList>
            <person name="Korhonen P.K.K."/>
            <person name="Guangxu M.G."/>
            <person name="Wang T.W."/>
            <person name="Stroehlein A.J.S."/>
            <person name="Young N.D."/>
            <person name="Ang C.-S.A."/>
            <person name="Fernando D.W.F."/>
            <person name="Lu H.L."/>
            <person name="Taylor S.T."/>
            <person name="Ehtesham M.E.M."/>
            <person name="Najaraj S.H.N."/>
            <person name="Harsha G.H.G."/>
            <person name="Madugundu A.M."/>
            <person name="Renuse S.R."/>
            <person name="Holt D.H."/>
            <person name="Pandey A.P."/>
            <person name="Papenfuss A.P."/>
            <person name="Gasser R.B.G."/>
            <person name="Fischer K.F."/>
        </authorList>
    </citation>
    <scope>NUCLEOTIDE SEQUENCE</scope>
    <source>
        <strain evidence="2">SSS_KF_BRIS2020</strain>
    </source>
</reference>
<dbReference type="Pfam" id="PF00078">
    <property type="entry name" value="RVT_1"/>
    <property type="match status" value="1"/>
</dbReference>
<dbReference type="InterPro" id="IPR043502">
    <property type="entry name" value="DNA/RNA_pol_sf"/>
</dbReference>
<dbReference type="Proteomes" id="UP000070412">
    <property type="component" value="Unassembled WGS sequence"/>
</dbReference>
<dbReference type="InterPro" id="IPR005135">
    <property type="entry name" value="Endo/exonuclease/phosphatase"/>
</dbReference>
<dbReference type="CDD" id="cd01650">
    <property type="entry name" value="RT_nLTR_like"/>
    <property type="match status" value="1"/>
</dbReference>
<dbReference type="Gene3D" id="3.60.10.10">
    <property type="entry name" value="Endonuclease/exonuclease/phosphatase"/>
    <property type="match status" value="1"/>
</dbReference>
<dbReference type="InterPro" id="IPR036691">
    <property type="entry name" value="Endo/exonu/phosph_ase_sf"/>
</dbReference>
<sequence length="980" mass="114862">MTSHIRIAQQNTRKSLMATKELLSEFQKHKIDLVLVQEPNTQNTNRILGYPLQATIHQVGNNSKPKTGIVINNKTLYTKTLDNYTNSWMTSIQVQLDKTQLIISNIYIEPNTMIDEHIETLRNLLKDYEHLPLILAGDFNARHTLWHDRIVNKHGELICELINDFDLQIHNENSPTCITDNGNSIIDLTLSNSRATPHIKQWNSKGPLSGIFDHVYITFEFSSKNIPHRTPFSTRKFDEKKADWTKFHKHFSADRIKKLTKQLGKANNARKIDQIIKQFTRIIQNAAYHSIPIIKTSPYLRRCNWWDDELRCMQIVVRNKRYIFSREKNPQVREHYYNEFRSFRNKYVRMIRRKKFLKWKEFLEELHSQDTWGNTYKMIKHKTNPKSHTLPIIEDFPVKEHPMIMEKIVNQIFPSQASRSSPNFSLDRIGNTTQHINLTRDYIESLIHKTNSKKAPGIDCITNGMLKQIKSLISNFLAKLFEKCLNIGYFPKQWKKGALTIFPKPNKADLHNSKNYRPITLLSSIGKLLEKIIQTNIQNYLIETKKLNSNQHGFVPEKSTITALFEIKKKILNYKADRLTSILAIDFTGAFDNADWDIILQNMTNLNIPSYLIRIISSYFHNRQIIFTYNKHRYSKTTTHGCPQGSPLSPLLWNILINNLLDTFSVNNASIFAYADDITIVCSGKNIKELHNTILTALEHVNTWSISNNLTINFNKTNILNFHKKSFPSPIIINDNLVEIVPKIKILGLTFENHHLRNKINFTTHINNTINKTINVKNILNNYCKNTFGINTRKRQNLYKGLIRPMMIYGSEIWSDQINRKQIDKLESLQHSILRNSLMAFRTVSKSCVSSLTRIETLRTNIEVRKIKFLHKNRIELINTLDLNQHIRDIKNLELDRLFLNTNVNFRLFFVDKIPKFIFTNFYTTQFFTGHGPFNEYLHRMKIANNPFCFALNVIEKIHKEDEISSELSYRIKSHKFHFK</sequence>
<feature type="domain" description="Reverse transcriptase" evidence="1">
    <location>
        <begin position="483"/>
        <end position="751"/>
    </location>
</feature>
<proteinExistence type="predicted"/>
<dbReference type="InterPro" id="IPR000477">
    <property type="entry name" value="RT_dom"/>
</dbReference>
<dbReference type="OrthoDB" id="411871at2759"/>
<evidence type="ECO:0000313" key="2">
    <source>
        <dbReference type="EMBL" id="KAF7495245.1"/>
    </source>
</evidence>
<gene>
    <name evidence="2" type="ORF">SSS_5776</name>
</gene>
<organism evidence="2">
    <name type="scientific">Sarcoptes scabiei</name>
    <name type="common">Itch mite</name>
    <name type="synonym">Acarus scabiei</name>
    <dbReference type="NCBI Taxonomy" id="52283"/>
    <lineage>
        <taxon>Eukaryota</taxon>
        <taxon>Metazoa</taxon>
        <taxon>Ecdysozoa</taxon>
        <taxon>Arthropoda</taxon>
        <taxon>Chelicerata</taxon>
        <taxon>Arachnida</taxon>
        <taxon>Acari</taxon>
        <taxon>Acariformes</taxon>
        <taxon>Sarcoptiformes</taxon>
        <taxon>Astigmata</taxon>
        <taxon>Psoroptidia</taxon>
        <taxon>Sarcoptoidea</taxon>
        <taxon>Sarcoptidae</taxon>
        <taxon>Sarcoptinae</taxon>
        <taxon>Sarcoptes</taxon>
    </lineage>
</organism>
<dbReference type="Pfam" id="PF14529">
    <property type="entry name" value="Exo_endo_phos_2"/>
    <property type="match status" value="1"/>
</dbReference>
<dbReference type="SUPFAM" id="SSF56672">
    <property type="entry name" value="DNA/RNA polymerases"/>
    <property type="match status" value="1"/>
</dbReference>
<dbReference type="PANTHER" id="PTHR33481:SF1">
    <property type="entry name" value="ENDONUCLEASE_EXONUCLEASE_PHOSPHATASE DOMAIN-CONTAINING PROTEIN-RELATED"/>
    <property type="match status" value="1"/>
</dbReference>
<protein>
    <submittedName>
        <fullName evidence="2">Retrovirus-related Pol polyprotein from type-1 retrotransposable element R1</fullName>
    </submittedName>
</protein>
<accession>A0A834RG55</accession>
<dbReference type="EMBL" id="WVUK01000049">
    <property type="protein sequence ID" value="KAF7495245.1"/>
    <property type="molecule type" value="Genomic_DNA"/>
</dbReference>
<dbReference type="EnsemblMetazoa" id="SSS_5776s_mrna">
    <property type="protein sequence ID" value="KAF7495245.1"/>
    <property type="gene ID" value="SSS_5776"/>
</dbReference>
<evidence type="ECO:0000313" key="4">
    <source>
        <dbReference type="Proteomes" id="UP000070412"/>
    </source>
</evidence>
<dbReference type="InterPro" id="IPR043128">
    <property type="entry name" value="Rev_trsase/Diguanyl_cyclase"/>
</dbReference>
<evidence type="ECO:0000259" key="1">
    <source>
        <dbReference type="PROSITE" id="PS50878"/>
    </source>
</evidence>
<dbReference type="AlphaFoldDB" id="A0A834RG55"/>
<keyword evidence="4" id="KW-1185">Reference proteome</keyword>
<evidence type="ECO:0000313" key="3">
    <source>
        <dbReference type="EnsemblMetazoa" id="KAF7495245.1"/>
    </source>
</evidence>
<reference evidence="4" key="1">
    <citation type="journal article" date="2020" name="PLoS Negl. Trop. Dis.">
        <title>High-quality nuclear genome for Sarcoptes scabiei-A critical resource for a neglected parasite.</title>
        <authorList>
            <person name="Korhonen P.K."/>
            <person name="Gasser R.B."/>
            <person name="Ma G."/>
            <person name="Wang T."/>
            <person name="Stroehlein A.J."/>
            <person name="Young N.D."/>
            <person name="Ang C.S."/>
            <person name="Fernando D.D."/>
            <person name="Lu H.C."/>
            <person name="Taylor S."/>
            <person name="Reynolds S.L."/>
            <person name="Mofiz E."/>
            <person name="Najaraj S.H."/>
            <person name="Gowda H."/>
            <person name="Madugundu A."/>
            <person name="Renuse S."/>
            <person name="Holt D."/>
            <person name="Pandey A."/>
            <person name="Papenfuss A.T."/>
            <person name="Fischer K."/>
        </authorList>
    </citation>
    <scope>NUCLEOTIDE SEQUENCE [LARGE SCALE GENOMIC DNA]</scope>
</reference>
<reference evidence="3" key="3">
    <citation type="submission" date="2022-06" db="UniProtKB">
        <authorList>
            <consortium name="EnsemblMetazoa"/>
        </authorList>
    </citation>
    <scope>IDENTIFICATION</scope>
</reference>
<dbReference type="Gene3D" id="3.30.70.270">
    <property type="match status" value="1"/>
</dbReference>
<dbReference type="SUPFAM" id="SSF56219">
    <property type="entry name" value="DNase I-like"/>
    <property type="match status" value="1"/>
</dbReference>
<dbReference type="GO" id="GO:0003824">
    <property type="term" value="F:catalytic activity"/>
    <property type="evidence" value="ECO:0007669"/>
    <property type="project" value="InterPro"/>
</dbReference>
<dbReference type="PANTHER" id="PTHR33481">
    <property type="entry name" value="REVERSE TRANSCRIPTASE"/>
    <property type="match status" value="1"/>
</dbReference>